<keyword evidence="1" id="KW-0479">Metal-binding</keyword>
<feature type="domain" description="FLYWCH-type" evidence="4">
    <location>
        <begin position="8"/>
        <end position="65"/>
    </location>
</feature>
<dbReference type="PANTHER" id="PTHR47160">
    <property type="entry name" value="PUTATIVE-RELATED"/>
    <property type="match status" value="1"/>
</dbReference>
<evidence type="ECO:0000256" key="2">
    <source>
        <dbReference type="ARBA" id="ARBA00022771"/>
    </source>
</evidence>
<reference evidence="6" key="1">
    <citation type="submission" date="2021-02" db="EMBL/GenBank/DDBJ databases">
        <authorList>
            <person name="Nowell W R."/>
        </authorList>
    </citation>
    <scope>NUCLEOTIDE SEQUENCE</scope>
</reference>
<evidence type="ECO:0000256" key="3">
    <source>
        <dbReference type="ARBA" id="ARBA00022833"/>
    </source>
</evidence>
<evidence type="ECO:0000259" key="5">
    <source>
        <dbReference type="Pfam" id="PF10551"/>
    </source>
</evidence>
<dbReference type="Gene3D" id="2.20.25.240">
    <property type="match status" value="1"/>
</dbReference>
<dbReference type="InterPro" id="IPR007588">
    <property type="entry name" value="Znf_FLYWCH"/>
</dbReference>
<dbReference type="SUPFAM" id="SSF74788">
    <property type="entry name" value="Cullin repeat-like"/>
    <property type="match status" value="1"/>
</dbReference>
<dbReference type="Proteomes" id="UP000663854">
    <property type="component" value="Unassembled WGS sequence"/>
</dbReference>
<organism evidence="6 8">
    <name type="scientific">Rotaria sordida</name>
    <dbReference type="NCBI Taxonomy" id="392033"/>
    <lineage>
        <taxon>Eukaryota</taxon>
        <taxon>Metazoa</taxon>
        <taxon>Spiralia</taxon>
        <taxon>Gnathifera</taxon>
        <taxon>Rotifera</taxon>
        <taxon>Eurotatoria</taxon>
        <taxon>Bdelloidea</taxon>
        <taxon>Philodinida</taxon>
        <taxon>Philodinidae</taxon>
        <taxon>Rotaria</taxon>
    </lineage>
</organism>
<sequence length="582" mass="68259">MNTLALKFSTTSKGKQLLIYDGYMYNLNKDRGCVKYWRCQERSCSAIIHTDKNDHLKTRSGNHNHVPTPERIELIQFKYEVKRRVLEESTPIARIYDQELAAAQLTLPALSIAPTSREAQSSFQRLRRKTTPPLPVSGDFEIPDRYSQTLDGNNFLLSDTTVRNKRVLAFATGLQLAIFFQSSHIFMDGTFTVCPPYFDLVFTMHCIHHDQAIPCIIALLPGRSAMIYQYIFDLLDNEAKELELTFGPDTITSDFEPGLIKAIKRQFHNSRHLGCYFHHTQSVYKKIQSLGLSSQYKNDEEVRSHARKLMAVPLLPLEKMNLAFEYLVDNHPACLDPLFNYYESFWMESLPLKLWNVSNIKIKTNNIVEGWHNRFANRIEKKYPNIWHFIKVLQQEEVYVKQTVQHESQIIQRYCYNLINDAKQQFDLVIGHNHQIEQCTLHSRHLIERFHGYLQGIMQPNTTTPMSIKKLYRKMLDMSFNSSNSYPMITCIVDDVFKCMKIDWNKLSNDEKMIKSNELIEELDSLYSLLSESIHRMQKSRHHQEFNRKVYVETILNIHIKFFKLLQESFNSEQDFTVILDK</sequence>
<protein>
    <recommendedName>
        <fullName evidence="10">MULE transposase domain-containing protein</fullName>
    </recommendedName>
</protein>
<gene>
    <name evidence="7" type="ORF">JXQ802_LOCUS50783</name>
    <name evidence="6" type="ORF">PYM288_LOCUS34600</name>
</gene>
<dbReference type="Pfam" id="PF10551">
    <property type="entry name" value="MULE"/>
    <property type="match status" value="1"/>
</dbReference>
<evidence type="ECO:0008006" key="10">
    <source>
        <dbReference type="Google" id="ProtNLM"/>
    </source>
</evidence>
<evidence type="ECO:0000313" key="9">
    <source>
        <dbReference type="Proteomes" id="UP000663870"/>
    </source>
</evidence>
<feature type="domain" description="MULE transposase" evidence="5">
    <location>
        <begin position="185"/>
        <end position="280"/>
    </location>
</feature>
<feature type="non-terminal residue" evidence="6">
    <location>
        <position position="1"/>
    </location>
</feature>
<dbReference type="EMBL" id="CAJNOH010005367">
    <property type="protein sequence ID" value="CAF1396472.1"/>
    <property type="molecule type" value="Genomic_DNA"/>
</dbReference>
<comment type="caution">
    <text evidence="6">The sequence shown here is derived from an EMBL/GenBank/DDBJ whole genome shotgun (WGS) entry which is preliminary data.</text>
</comment>
<dbReference type="GO" id="GO:0008270">
    <property type="term" value="F:zinc ion binding"/>
    <property type="evidence" value="ECO:0007669"/>
    <property type="project" value="UniProtKB-KW"/>
</dbReference>
<dbReference type="EMBL" id="CAJNOL010006857">
    <property type="protein sequence ID" value="CAF1622617.1"/>
    <property type="molecule type" value="Genomic_DNA"/>
</dbReference>
<evidence type="ECO:0000313" key="6">
    <source>
        <dbReference type="EMBL" id="CAF1396472.1"/>
    </source>
</evidence>
<dbReference type="Pfam" id="PF04500">
    <property type="entry name" value="FLYWCH"/>
    <property type="match status" value="1"/>
</dbReference>
<dbReference type="InterPro" id="IPR016159">
    <property type="entry name" value="Cullin_repeat-like_dom_sf"/>
</dbReference>
<keyword evidence="2" id="KW-0863">Zinc-finger</keyword>
<evidence type="ECO:0000313" key="7">
    <source>
        <dbReference type="EMBL" id="CAF1622617.1"/>
    </source>
</evidence>
<proteinExistence type="predicted"/>
<dbReference type="InterPro" id="IPR018289">
    <property type="entry name" value="MULE_transposase_dom"/>
</dbReference>
<keyword evidence="3" id="KW-0862">Zinc</keyword>
<evidence type="ECO:0000256" key="1">
    <source>
        <dbReference type="ARBA" id="ARBA00022723"/>
    </source>
</evidence>
<accession>A0A815KJ99</accession>
<dbReference type="Proteomes" id="UP000663870">
    <property type="component" value="Unassembled WGS sequence"/>
</dbReference>
<name>A0A815KJ99_9BILA</name>
<dbReference type="AlphaFoldDB" id="A0A815KJ99"/>
<evidence type="ECO:0000259" key="4">
    <source>
        <dbReference type="Pfam" id="PF04500"/>
    </source>
</evidence>
<keyword evidence="9" id="KW-1185">Reference proteome</keyword>
<dbReference type="PANTHER" id="PTHR47160:SF10">
    <property type="entry name" value="MULE TRANSPOSASE DOMAIN-CONTAINING PROTEIN"/>
    <property type="match status" value="1"/>
</dbReference>
<evidence type="ECO:0000313" key="8">
    <source>
        <dbReference type="Proteomes" id="UP000663854"/>
    </source>
</evidence>